<dbReference type="InterPro" id="IPR030383">
    <property type="entry name" value="G_VLIG_dom"/>
</dbReference>
<evidence type="ECO:0000259" key="10">
    <source>
        <dbReference type="PROSITE" id="PS51717"/>
    </source>
</evidence>
<evidence type="ECO:0000256" key="9">
    <source>
        <dbReference type="SAM" id="MobiDB-lite"/>
    </source>
</evidence>
<keyword evidence="12" id="KW-1185">Reference proteome</keyword>
<proteinExistence type="inferred from homology"/>
<dbReference type="GO" id="GO:0005737">
    <property type="term" value="C:cytoplasm"/>
    <property type="evidence" value="ECO:0007669"/>
    <property type="project" value="UniProtKB-SubCell"/>
</dbReference>
<dbReference type="SUPFAM" id="SSF52540">
    <property type="entry name" value="P-loop containing nucleoside triphosphate hydrolases"/>
    <property type="match status" value="1"/>
</dbReference>
<dbReference type="GO" id="GO:0005525">
    <property type="term" value="F:GTP binding"/>
    <property type="evidence" value="ECO:0007669"/>
    <property type="project" value="UniProtKB-KW"/>
</dbReference>
<keyword evidence="4" id="KW-0963">Cytoplasm</keyword>
<evidence type="ECO:0000313" key="12">
    <source>
        <dbReference type="Proteomes" id="UP000694521"/>
    </source>
</evidence>
<reference evidence="11" key="1">
    <citation type="submission" date="2025-08" db="UniProtKB">
        <authorList>
            <consortium name="Ensembl"/>
        </authorList>
    </citation>
    <scope>IDENTIFICATION</scope>
</reference>
<dbReference type="PROSITE" id="PS51717">
    <property type="entry name" value="G_VLIG"/>
    <property type="match status" value="1"/>
</dbReference>
<dbReference type="InterPro" id="IPR027417">
    <property type="entry name" value="P-loop_NTPase"/>
</dbReference>
<keyword evidence="6" id="KW-0342">GTP-binding</keyword>
<feature type="coiled-coil region" evidence="8">
    <location>
        <begin position="1831"/>
        <end position="1883"/>
    </location>
</feature>
<dbReference type="Proteomes" id="UP000694521">
    <property type="component" value="Unplaced"/>
</dbReference>
<evidence type="ECO:0000313" key="11">
    <source>
        <dbReference type="Ensembl" id="ENSACDP00005014925.1"/>
    </source>
</evidence>
<evidence type="ECO:0000256" key="4">
    <source>
        <dbReference type="ARBA" id="ARBA00022490"/>
    </source>
</evidence>
<dbReference type="OrthoDB" id="1597724at2759"/>
<dbReference type="InterPro" id="IPR058641">
    <property type="entry name" value="GVIN1_dom"/>
</dbReference>
<dbReference type="Ensembl" id="ENSACDT00005017948.1">
    <property type="protein sequence ID" value="ENSACDP00005014925.1"/>
    <property type="gene ID" value="ENSACDG00005010930.1"/>
</dbReference>
<sequence>MGSQEERADAGEKAHLAKKLLAEAFEKEGLDEEYWLPKLSEILGVKSRGALKHLQYEDYLKLECKVRYPWETKALRKLLGITDNKTAVDELQKQCLEMMKQRQEAAKSILQELEEMQKSRSHSKEMIRQKEEALWQAMDIPKEYWAPPKKALVDELVSIQKQLEQQEKSMRKRENISDKEVLRRASGGLALQGIYRTNSLEDVLAKREQLIRIPDGFTLTGPEQGSLLERKEFSSSAAEATFTKSMEQLGFSISASAKAGFWGLSLEAGVDYSKSSQSEDSHRSRSEQTYICTTKYQYIPLASCYFQKDQLRLSDAALRELQDIEQLLSITQEAERFHLLKSRCASFFSRFGSHVNQGPLHFGGIFWWKASAEGFRAEQWDEMKQQTSEALNGYIGASFSGFGTTWGVKVGISNSTSQASFQGRDRSSTHTAVQLCVTKTGGPSETDSLPEWKCGLVANNTTWCVIDRGFQLIPVWDIILSNHSSDFKSSYQMSSSLRAVYEALTNHSVGVIFGEELASAVEEARAFLEHVKTWEVTVDEKKLLMLLDFKQGLNNRTKNHSVWINICLSDKALQEFLVNTVSFCQKSSPESTTYIKSLLRCLLDPYIYSVKDFPGASFIMQWVFHTEHAPPKTPSISNLADLTKTLLQMKEYIQEVTYAPATSASAIHEAKIKATLTVSLAVYSLLQFLQQRAQKDVELLVLLVTTSMGYQVESSTFQYLLGCPEINFMITEMQMAHNEYQSLKEQDVYRAQAFLLLTGLTITPEYKKVTPEQKNDRLVFMKEKMENAWSTEMKALLEKHNAFKDWEVLERDLQSSISGQLEDTSDNLKKDSIIKDMEDAFQGMQPPSQCKPKSDSSTSKASQATANPEFLNLLKRLGLERYYPRKMGTEDFHIIYQTSVHDSQPSKDSELPFYFLQRLLTVDYRVRYLTCKEARKPGVVPAPDTSAEDHEPSDSFDDFFSDLDEEARESASRESHVHPMDLQMAIFHCADDFMRQYLSSKLAFCQFALPLLVPNPCTSQIEFPLWSLSQIKKSWKGSVRSGEQTRISSHNNKLICQAETPIVSFLRIGSSPSSSKSQLLNALLSKQKHDTFFHRHCKGSTKDCFLMKGVVEISWYLPRGGDDDSFNGPVAFCNLHGDARDHEPQLQFLQEISAVNVVLVSESDQSNKKGRKILHDLWQSQRPLVCLFTEKESIAAGRSSQNIRIGIKNRNEAELMGELTKTIRDLVGGSSTLVSLNACLSTARQCGFLVDEDAEVCVTAKETAITLVNLLKKEKLCEIKSQLLPLQGKLWYMWCKKDKELTRLQEKRNKSIEHHRSQIELEKSAIRRKQLDKAFPLNQLMNTVLGFLQSQPDDIKKFFLQWMKVFMDNLSSDRLDELKREYHQLWSQILVLKKSNEKSNLKTQLMNKLDALSDEINDSSIGLEHILREVGQIYEALESTNSKEKCFSKLPEIAADLMVSGYPIELMDGDASYVPLQWIGAIFDRLIEKLGDKRVFVLSVLGIQSTGKSTLLNAMFGLQFNVSAGRCTRGAFMQLIKVDEKLQQDLNFDYMLVVDTEGLRAIEMANKQSLNHDNELATFVIGIGNMTLINIFGENPSEMQDVLQIAVQAFLRMKQVNLSPSCLFVHQNVGEITAKEQNMEGQRRLQEKLDEMTVTAAQQEFCDVTCFSDVIRFDVNTHIHYFAHLWEGNPPMAPPNPTYSQNVQELKSKILQAAKKESQGSFLRLSSLKVRISDLWNALLNENFIFSFKNSVEIAAYKKLETAFNQWTWQLRSHILDLQMKLENKIRNGELGKVTMEHLQKLVQKTNDAITKNMEAFFGEDRDCEILIQWKSNTELKLKELRESLLAETRRKCEKLIELKKSQSKLDERKSEYEKELLKKSRELALSLKGQELSESELRKHFNSLWMHWVTEVSSAAPPLEQVDIDVDIENVLLDHFRDPNVAERIMKLYQKTVFCLNIEKHVSKKKCLGIIPKSFDNANISSMHRITDSIEMHVMANIEKKEKDKMDYSRTFIHEILNEVEEGMNSVPTTAKYSFNKDYRIDLSLYLCRMAAERFKDMHAAFRKANDPAVYLESKREDFFKCFQISCQGASCITTFADFLCSKIAPALRHAIYEKTALDIAGDMRDKIPDFRGNRSTLEACILKYLAEEENFENFKHYLNFPGEFLNNYIKTKVETYCLGENRRLEMFLRNSLTRYYENIQSAVFASTRVVKDRKDRNDKISLWLDEFCRALGDVLSLPRSDLKGIEHQEITDIEFLNNAMTEALSPLIDDLRKEFPDADMSSFERQPHTILAEQFAGCQSMCPFCGAVCTNTMPNHDGDHRVVFHRPQVLTGYRWHKTDNLAIDICSSCVSSDIYFRIGKYGRFQYKRYRDAGHPYSTWNIPPDPSMQAYWKWFVSYFRTQLEQHYNGKFHGRGEIPASWQTVTKQNALAELEKY</sequence>
<dbReference type="InterPro" id="IPR057365">
    <property type="entry name" value="URGCP"/>
</dbReference>
<evidence type="ECO:0000256" key="8">
    <source>
        <dbReference type="SAM" id="Coils"/>
    </source>
</evidence>
<comment type="subcellular location">
    <subcellularLocation>
        <location evidence="2">Cytoplasm</location>
    </subcellularLocation>
    <subcellularLocation>
        <location evidence="1">Nucleus</location>
    </subcellularLocation>
</comment>
<keyword evidence="8" id="KW-0175">Coiled coil</keyword>
<dbReference type="Gene3D" id="3.40.50.300">
    <property type="entry name" value="P-loop containing nucleotide triphosphate hydrolases"/>
    <property type="match status" value="1"/>
</dbReference>
<keyword evidence="5" id="KW-0547">Nucleotide-binding</keyword>
<feature type="compositionally biased region" description="Polar residues" evidence="9">
    <location>
        <begin position="855"/>
        <end position="864"/>
    </location>
</feature>
<evidence type="ECO:0000256" key="7">
    <source>
        <dbReference type="ARBA" id="ARBA00023242"/>
    </source>
</evidence>
<evidence type="ECO:0000256" key="5">
    <source>
        <dbReference type="ARBA" id="ARBA00022741"/>
    </source>
</evidence>
<evidence type="ECO:0000256" key="1">
    <source>
        <dbReference type="ARBA" id="ARBA00004123"/>
    </source>
</evidence>
<comment type="similarity">
    <text evidence="3">Belongs to the TRAFAC class dynamin-like GTPase superfamily. Very large inducible GTPase (VLIG) family.</text>
</comment>
<name>A0A8B9E2X6_ANSCY</name>
<dbReference type="GO" id="GO:0005634">
    <property type="term" value="C:nucleus"/>
    <property type="evidence" value="ECO:0007669"/>
    <property type="project" value="UniProtKB-SubCell"/>
</dbReference>
<dbReference type="PANTHER" id="PTHR22796:SF6">
    <property type="entry name" value="INTERFERON-INDUCED VERY LARGE GTPASE 1-RELATED"/>
    <property type="match status" value="1"/>
</dbReference>
<feature type="region of interest" description="Disordered" evidence="9">
    <location>
        <begin position="842"/>
        <end position="864"/>
    </location>
</feature>
<accession>A0A8B9E2X6</accession>
<dbReference type="Pfam" id="PF25683">
    <property type="entry name" value="URGCP_GTPase"/>
    <property type="match status" value="1"/>
</dbReference>
<keyword evidence="7" id="KW-0539">Nucleus</keyword>
<evidence type="ECO:0000256" key="2">
    <source>
        <dbReference type="ARBA" id="ARBA00004496"/>
    </source>
</evidence>
<dbReference type="PANTHER" id="PTHR22796">
    <property type="entry name" value="URG4-RELATED"/>
    <property type="match status" value="1"/>
</dbReference>
<evidence type="ECO:0000256" key="3">
    <source>
        <dbReference type="ARBA" id="ARBA00006828"/>
    </source>
</evidence>
<dbReference type="Pfam" id="PF25974">
    <property type="entry name" value="URGCP_9th"/>
    <property type="match status" value="1"/>
</dbReference>
<feature type="coiled-coil region" evidence="8">
    <location>
        <begin position="88"/>
        <end position="169"/>
    </location>
</feature>
<dbReference type="Pfam" id="PF25496">
    <property type="entry name" value="URGCP"/>
    <property type="match status" value="1"/>
</dbReference>
<reference evidence="11" key="2">
    <citation type="submission" date="2025-09" db="UniProtKB">
        <authorList>
            <consortium name="Ensembl"/>
        </authorList>
    </citation>
    <scope>IDENTIFICATION</scope>
</reference>
<feature type="domain" description="VLIG-type G" evidence="10">
    <location>
        <begin position="1492"/>
        <end position="1733"/>
    </location>
</feature>
<evidence type="ECO:0000256" key="6">
    <source>
        <dbReference type="ARBA" id="ARBA00023134"/>
    </source>
</evidence>
<organism evidence="11 12">
    <name type="scientific">Anser cygnoides</name>
    <name type="common">Swan goose</name>
    <dbReference type="NCBI Taxonomy" id="8845"/>
    <lineage>
        <taxon>Eukaryota</taxon>
        <taxon>Metazoa</taxon>
        <taxon>Chordata</taxon>
        <taxon>Craniata</taxon>
        <taxon>Vertebrata</taxon>
        <taxon>Euteleostomi</taxon>
        <taxon>Archelosauria</taxon>
        <taxon>Archosauria</taxon>
        <taxon>Dinosauria</taxon>
        <taxon>Saurischia</taxon>
        <taxon>Theropoda</taxon>
        <taxon>Coelurosauria</taxon>
        <taxon>Aves</taxon>
        <taxon>Neognathae</taxon>
        <taxon>Galloanserae</taxon>
        <taxon>Anseriformes</taxon>
        <taxon>Anatidae</taxon>
        <taxon>Anserinae</taxon>
        <taxon>Anser</taxon>
    </lineage>
</organism>
<protein>
    <recommendedName>
        <fullName evidence="10">VLIG-type G domain-containing protein</fullName>
    </recommendedName>
</protein>